<evidence type="ECO:0000256" key="2">
    <source>
        <dbReference type="ARBA" id="ARBA00010231"/>
    </source>
</evidence>
<dbReference type="FunFam" id="3.90.550.10:FF:000013">
    <property type="entry name" value="mannose-1-phosphate guanyltransferase beta"/>
    <property type="match status" value="1"/>
</dbReference>
<dbReference type="SUPFAM" id="SSF53448">
    <property type="entry name" value="Nucleotide-diphospho-sugar transferases"/>
    <property type="match status" value="1"/>
</dbReference>
<dbReference type="Gene3D" id="3.30.310.50">
    <property type="entry name" value="Alpha-D-phosphohexomutase, C-terminal domain"/>
    <property type="match status" value="1"/>
</dbReference>
<dbReference type="OrthoDB" id="9803871at2"/>
<dbReference type="GO" id="GO:0016740">
    <property type="term" value="F:transferase activity"/>
    <property type="evidence" value="ECO:0007669"/>
    <property type="project" value="UniProtKB-KW"/>
</dbReference>
<reference evidence="13 14" key="1">
    <citation type="journal article" date="2019" name="Int. J. Syst. Evol. Microbiol.">
        <title>Capsulimonas corticalis gen. nov., sp. nov., an aerobic capsulated bacterium, of a novel bacterial order, Capsulimonadales ord. nov., of the class Armatimonadia of the phylum Armatimonadetes.</title>
        <authorList>
            <person name="Li J."/>
            <person name="Kudo C."/>
            <person name="Tonouchi A."/>
        </authorList>
    </citation>
    <scope>NUCLEOTIDE SEQUENCE [LARGE SCALE GENOMIC DNA]</scope>
    <source>
        <strain evidence="13 14">AX-7</strain>
    </source>
</reference>
<dbReference type="Gene3D" id="3.90.550.10">
    <property type="entry name" value="Spore Coat Polysaccharide Biosynthesis Protein SpsA, Chain A"/>
    <property type="match status" value="1"/>
</dbReference>
<feature type="domain" description="Alpha-D-phosphohexomutase alpha/beta/alpha" evidence="10">
    <location>
        <begin position="533"/>
        <end position="633"/>
    </location>
</feature>
<comment type="subcellular location">
    <subcellularLocation>
        <location evidence="1">Cytoplasm</location>
        <location evidence="1">Cytosol</location>
    </subcellularLocation>
</comment>
<dbReference type="SUPFAM" id="SSF53738">
    <property type="entry name" value="Phosphoglucomutase, first 3 domains"/>
    <property type="match status" value="3"/>
</dbReference>
<gene>
    <name evidence="13" type="ORF">CCAX7_49780</name>
</gene>
<evidence type="ECO:0000259" key="9">
    <source>
        <dbReference type="Pfam" id="PF02878"/>
    </source>
</evidence>
<name>A0A402CPT7_9BACT</name>
<keyword evidence="7" id="KW-0648">Protein biosynthesis</keyword>
<dbReference type="EMBL" id="AP025739">
    <property type="protein sequence ID" value="BDI32927.1"/>
    <property type="molecule type" value="Genomic_DNA"/>
</dbReference>
<accession>A0A402CPT7</accession>
<feature type="domain" description="Alpha-D-phosphohexomutase alpha/beta/alpha" evidence="9">
    <location>
        <begin position="384"/>
        <end position="513"/>
    </location>
</feature>
<dbReference type="InterPro" id="IPR005835">
    <property type="entry name" value="NTP_transferase_dom"/>
</dbReference>
<feature type="domain" description="Nucleotidyl transferase" evidence="8">
    <location>
        <begin position="2"/>
        <end position="233"/>
    </location>
</feature>
<dbReference type="RefSeq" id="WP_119319388.1">
    <property type="nucleotide sequence ID" value="NZ_AP025739.1"/>
</dbReference>
<dbReference type="InterPro" id="IPR005846">
    <property type="entry name" value="A-D-PHexomutase_a/b/a-III"/>
</dbReference>
<evidence type="ECO:0000256" key="5">
    <source>
        <dbReference type="ARBA" id="ARBA00022553"/>
    </source>
</evidence>
<dbReference type="GO" id="GO:0016868">
    <property type="term" value="F:intramolecular phosphotransferase activity"/>
    <property type="evidence" value="ECO:0007669"/>
    <property type="project" value="InterPro"/>
</dbReference>
<dbReference type="Proteomes" id="UP000287394">
    <property type="component" value="Chromosome"/>
</dbReference>
<keyword evidence="4" id="KW-0396">Initiation factor</keyword>
<dbReference type="Gene3D" id="3.40.120.10">
    <property type="entry name" value="Alpha-D-Glucose-1,6-Bisphosphate, subunit A, domain 3"/>
    <property type="match status" value="3"/>
</dbReference>
<protein>
    <submittedName>
        <fullName evidence="13">Nucleotidyltransferase</fullName>
    </submittedName>
</protein>
<dbReference type="Pfam" id="PF00483">
    <property type="entry name" value="NTP_transferase"/>
    <property type="match status" value="1"/>
</dbReference>
<keyword evidence="3" id="KW-0963">Cytoplasm</keyword>
<dbReference type="CDD" id="cd05805">
    <property type="entry name" value="MPG1_transferase"/>
    <property type="match status" value="1"/>
</dbReference>
<dbReference type="InterPro" id="IPR011004">
    <property type="entry name" value="Trimer_LpxA-like_sf"/>
</dbReference>
<sequence>MKAVVMAGGEGTRLRPLTSNRPKPLVPILNKPCMQHTIELLKRFGVTDIVVTLYYLADEIEGYFGDGSELGVNLIYTVEDTPLGTAGSVKKAEEYLKDDTFIIVSGDALTDIDLEKALAFHRERESMATLVLQHVENPLEFGVVITDEEGRIRRFLEKPSWGEVFSDTVNTGMYILEPSIFDYMEHDKSYDWSQDIFPQILQEEKPMFGYVMGEYWTDVGSLQQYRQAQYEMLQGKTQLPIEGRREGGSIWIGEGTEIDPTAQLMGPLLIGKNCRIKAGAHVGPETVIGDNCLIEEGAILQRAIVWDSNYIGARTKLTGCTICFRNTIKDDCIIQEGAVVGDRCHIDSGSNIRPLVKLWPDKIIEGGSVVTMSLIWGSKWQGSLFRNLGVSGIANVEMTPDFLTKLGASYGAFLKKGSTVITSRDSAPVCRMLKRALIAGLASVGANVLDNEGMPLPLSRHSIRTNSAAGGVHIRLAPDQPNLALVEFFDKNGIYLSTNGQRKIETIFYREDFGRTDPDEVGEINYVSRAVERYSHDFFRLLNREAVQNCGFKVVVDYSYGRISGVLPQMLGQLETETIALNAYTDPKKAPKTKAERKALVENLAATVSTLRASLGVALEFDGERLSVVDETGSILSGSDLLATFALLVARAKPGAQVAVPVTAPSSIETVMAQYGGGVIRTQTDVRSLMATAAEGKEGIALAGDTEGGFIFPEFHPAFDGLFSFAKLLEMLAVQNTTLSEVRSLLPKYYMASEIVNCPWEIKGRIMRVLMEDTHDAQTELIDGIKIYRDGGWTLVLPDASEPYFRIYAEAETQDKANEMVHRYVLRISALK</sequence>
<evidence type="ECO:0000259" key="10">
    <source>
        <dbReference type="Pfam" id="PF02879"/>
    </source>
</evidence>
<feature type="domain" description="EIF2B subunit epsilon/gamma LbH" evidence="12">
    <location>
        <begin position="250"/>
        <end position="350"/>
    </location>
</feature>
<evidence type="ECO:0000256" key="4">
    <source>
        <dbReference type="ARBA" id="ARBA00022540"/>
    </source>
</evidence>
<evidence type="ECO:0000256" key="3">
    <source>
        <dbReference type="ARBA" id="ARBA00022490"/>
    </source>
</evidence>
<evidence type="ECO:0000256" key="7">
    <source>
        <dbReference type="ARBA" id="ARBA00022917"/>
    </source>
</evidence>
<evidence type="ECO:0000259" key="12">
    <source>
        <dbReference type="Pfam" id="PF25084"/>
    </source>
</evidence>
<evidence type="ECO:0000313" key="13">
    <source>
        <dbReference type="EMBL" id="BDI32927.1"/>
    </source>
</evidence>
<dbReference type="InterPro" id="IPR005845">
    <property type="entry name" value="A-D-PHexomutase_a/b/a-II"/>
</dbReference>
<evidence type="ECO:0000256" key="6">
    <source>
        <dbReference type="ARBA" id="ARBA00022679"/>
    </source>
</evidence>
<dbReference type="InterPro" id="IPR050486">
    <property type="entry name" value="Mannose-1P_guanyltransferase"/>
</dbReference>
<keyword evidence="5" id="KW-0597">Phosphoprotein</keyword>
<dbReference type="InterPro" id="IPR036900">
    <property type="entry name" value="A-D-PHexomutase_C_sf"/>
</dbReference>
<dbReference type="InterPro" id="IPR029044">
    <property type="entry name" value="Nucleotide-diphossugar_trans"/>
</dbReference>
<dbReference type="SUPFAM" id="SSF51161">
    <property type="entry name" value="Trimeric LpxA-like enzymes"/>
    <property type="match status" value="1"/>
</dbReference>
<evidence type="ECO:0000259" key="11">
    <source>
        <dbReference type="Pfam" id="PF02880"/>
    </source>
</evidence>
<keyword evidence="6" id="KW-0808">Transferase</keyword>
<feature type="domain" description="Alpha-D-phosphohexomutase alpha/beta/alpha" evidence="11">
    <location>
        <begin position="640"/>
        <end position="749"/>
    </location>
</feature>
<evidence type="ECO:0000313" key="14">
    <source>
        <dbReference type="Proteomes" id="UP000287394"/>
    </source>
</evidence>
<dbReference type="KEGG" id="ccot:CCAX7_49780"/>
<evidence type="ECO:0000256" key="1">
    <source>
        <dbReference type="ARBA" id="ARBA00004514"/>
    </source>
</evidence>
<dbReference type="Pfam" id="PF02880">
    <property type="entry name" value="PGM_PMM_III"/>
    <property type="match status" value="1"/>
</dbReference>
<dbReference type="Gene3D" id="2.160.10.10">
    <property type="entry name" value="Hexapeptide repeat proteins"/>
    <property type="match status" value="1"/>
</dbReference>
<dbReference type="InterPro" id="IPR016055">
    <property type="entry name" value="A-D-PHexomutase_a/b/a-I/II/III"/>
</dbReference>
<dbReference type="Pfam" id="PF02878">
    <property type="entry name" value="PGM_PMM_I"/>
    <property type="match status" value="1"/>
</dbReference>
<organism evidence="13 14">
    <name type="scientific">Capsulimonas corticalis</name>
    <dbReference type="NCBI Taxonomy" id="2219043"/>
    <lineage>
        <taxon>Bacteria</taxon>
        <taxon>Bacillati</taxon>
        <taxon>Armatimonadota</taxon>
        <taxon>Armatimonadia</taxon>
        <taxon>Capsulimonadales</taxon>
        <taxon>Capsulimonadaceae</taxon>
        <taxon>Capsulimonas</taxon>
    </lineage>
</organism>
<dbReference type="SUPFAM" id="SSF55957">
    <property type="entry name" value="Phosphoglucomutase, C-terminal domain"/>
    <property type="match status" value="1"/>
</dbReference>
<dbReference type="InterPro" id="IPR005844">
    <property type="entry name" value="A-D-PHexomutase_a/b/a-I"/>
</dbReference>
<dbReference type="AlphaFoldDB" id="A0A402CPT7"/>
<dbReference type="PANTHER" id="PTHR22572">
    <property type="entry name" value="SUGAR-1-PHOSPHATE GUANYL TRANSFERASE"/>
    <property type="match status" value="1"/>
</dbReference>
<dbReference type="InterPro" id="IPR056764">
    <property type="entry name" value="LbH_EIF2B3/5"/>
</dbReference>
<dbReference type="CDD" id="cd04181">
    <property type="entry name" value="NTP_transferase"/>
    <property type="match status" value="1"/>
</dbReference>
<evidence type="ECO:0000259" key="8">
    <source>
        <dbReference type="Pfam" id="PF00483"/>
    </source>
</evidence>
<dbReference type="Pfam" id="PF25084">
    <property type="entry name" value="LbH_EIF2B"/>
    <property type="match status" value="1"/>
</dbReference>
<dbReference type="GO" id="GO:0005975">
    <property type="term" value="P:carbohydrate metabolic process"/>
    <property type="evidence" value="ECO:0007669"/>
    <property type="project" value="InterPro"/>
</dbReference>
<keyword evidence="14" id="KW-1185">Reference proteome</keyword>
<comment type="similarity">
    <text evidence="2">Belongs to the phosphohexose mutase family.</text>
</comment>
<dbReference type="Pfam" id="PF02879">
    <property type="entry name" value="PGM_PMM_II"/>
    <property type="match status" value="1"/>
</dbReference>
<proteinExistence type="inferred from homology"/>